<dbReference type="InterPro" id="IPR036390">
    <property type="entry name" value="WH_DNA-bd_sf"/>
</dbReference>
<proteinExistence type="predicted"/>
<dbReference type="RefSeq" id="WP_397080048.1">
    <property type="nucleotide sequence ID" value="NZ_JBITGY010000002.1"/>
</dbReference>
<dbReference type="SMART" id="SM00418">
    <property type="entry name" value="HTH_ARSR"/>
    <property type="match status" value="1"/>
</dbReference>
<keyword evidence="1" id="KW-0805">Transcription regulation</keyword>
<reference evidence="5 6" key="1">
    <citation type="submission" date="2024-10" db="EMBL/GenBank/DDBJ databases">
        <title>The Natural Products Discovery Center: Release of the First 8490 Sequenced Strains for Exploring Actinobacteria Biosynthetic Diversity.</title>
        <authorList>
            <person name="Kalkreuter E."/>
            <person name="Kautsar S.A."/>
            <person name="Yang D."/>
            <person name="Bader C.D."/>
            <person name="Teijaro C.N."/>
            <person name="Fluegel L."/>
            <person name="Davis C.M."/>
            <person name="Simpson J.R."/>
            <person name="Lauterbach L."/>
            <person name="Steele A.D."/>
            <person name="Gui C."/>
            <person name="Meng S."/>
            <person name="Li G."/>
            <person name="Viehrig K."/>
            <person name="Ye F."/>
            <person name="Su P."/>
            <person name="Kiefer A.F."/>
            <person name="Nichols A."/>
            <person name="Cepeda A.J."/>
            <person name="Yan W."/>
            <person name="Fan B."/>
            <person name="Jiang Y."/>
            <person name="Adhikari A."/>
            <person name="Zheng C.-J."/>
            <person name="Schuster L."/>
            <person name="Cowan T.M."/>
            <person name="Smanski M.J."/>
            <person name="Chevrette M.G."/>
            <person name="De Carvalho L.P.S."/>
            <person name="Shen B."/>
        </authorList>
    </citation>
    <scope>NUCLEOTIDE SEQUENCE [LARGE SCALE GENOMIC DNA]</scope>
    <source>
        <strain evidence="5 6">NPDC050545</strain>
    </source>
</reference>
<feature type="domain" description="HTH arsR-type" evidence="4">
    <location>
        <begin position="238"/>
        <end position="324"/>
    </location>
</feature>
<dbReference type="Proteomes" id="UP001612741">
    <property type="component" value="Unassembled WGS sequence"/>
</dbReference>
<dbReference type="SMART" id="SM00419">
    <property type="entry name" value="HTH_CRP"/>
    <property type="match status" value="1"/>
</dbReference>
<keyword evidence="2" id="KW-0238">DNA-binding</keyword>
<gene>
    <name evidence="5" type="ORF">ACIBG2_08005</name>
</gene>
<accession>A0ABW7YN22</accession>
<dbReference type="CDD" id="cd00090">
    <property type="entry name" value="HTH_ARSR"/>
    <property type="match status" value="1"/>
</dbReference>
<dbReference type="Pfam" id="PF12840">
    <property type="entry name" value="HTH_20"/>
    <property type="match status" value="1"/>
</dbReference>
<dbReference type="PANTHER" id="PTHR43132:SF6">
    <property type="entry name" value="HTH-TYPE TRANSCRIPTIONAL REPRESSOR CZRA"/>
    <property type="match status" value="1"/>
</dbReference>
<sequence>MIGIQLGFGDVSRIRFARSPLQEVISSAHLLTDPDPERRRTHRPWLRVAGPVAAGLGLELLPALVGGRHYAADFLTPPPERLDVSFADEVERVRATGDDDVRAAVTEICDGRPPGPRLAALMDDPARHLGELAAELTAYWHAVVEPVWPRLRALLDADLGHRAQALTGGGIAELMRDLHPKITYTEEWLRVEAAGWDCRHMLRGTGVLLVPCAFAWPKLVILTNEPYQPMLTYGPRGIATLWQSAPDDTAALGELLGHSRAGLLARLDLPMTTSQLAAGMGLTPATVSEHLSVLRRTRLVTSRRSGRAVLYERTALAAELLGAS</sequence>
<evidence type="ECO:0000256" key="2">
    <source>
        <dbReference type="ARBA" id="ARBA00023125"/>
    </source>
</evidence>
<dbReference type="InterPro" id="IPR012318">
    <property type="entry name" value="HTH_CRP"/>
</dbReference>
<evidence type="ECO:0000256" key="3">
    <source>
        <dbReference type="ARBA" id="ARBA00023163"/>
    </source>
</evidence>
<dbReference type="InterPro" id="IPR051011">
    <property type="entry name" value="Metal_resp_trans_reg"/>
</dbReference>
<evidence type="ECO:0000313" key="5">
    <source>
        <dbReference type="EMBL" id="MFI6497310.1"/>
    </source>
</evidence>
<dbReference type="SUPFAM" id="SSF46785">
    <property type="entry name" value="Winged helix' DNA-binding domain"/>
    <property type="match status" value="1"/>
</dbReference>
<comment type="caution">
    <text evidence="5">The sequence shown here is derived from an EMBL/GenBank/DDBJ whole genome shotgun (WGS) entry which is preliminary data.</text>
</comment>
<evidence type="ECO:0000259" key="4">
    <source>
        <dbReference type="PROSITE" id="PS50987"/>
    </source>
</evidence>
<dbReference type="InterPro" id="IPR036388">
    <property type="entry name" value="WH-like_DNA-bd_sf"/>
</dbReference>
<dbReference type="InterPro" id="IPR045981">
    <property type="entry name" value="DUF5937"/>
</dbReference>
<dbReference type="Pfam" id="PF19361">
    <property type="entry name" value="DUF5937"/>
    <property type="match status" value="1"/>
</dbReference>
<protein>
    <submittedName>
        <fullName evidence="5">DUF5937 family protein</fullName>
    </submittedName>
</protein>
<name>A0ABW7YN22_9ACTN</name>
<evidence type="ECO:0000313" key="6">
    <source>
        <dbReference type="Proteomes" id="UP001612741"/>
    </source>
</evidence>
<dbReference type="InterPro" id="IPR001845">
    <property type="entry name" value="HTH_ArsR_DNA-bd_dom"/>
</dbReference>
<dbReference type="EMBL" id="JBITGY010000002">
    <property type="protein sequence ID" value="MFI6497310.1"/>
    <property type="molecule type" value="Genomic_DNA"/>
</dbReference>
<dbReference type="PROSITE" id="PS50987">
    <property type="entry name" value="HTH_ARSR_2"/>
    <property type="match status" value="1"/>
</dbReference>
<dbReference type="PANTHER" id="PTHR43132">
    <property type="entry name" value="ARSENICAL RESISTANCE OPERON REPRESSOR ARSR-RELATED"/>
    <property type="match status" value="1"/>
</dbReference>
<dbReference type="Gene3D" id="1.10.10.10">
    <property type="entry name" value="Winged helix-like DNA-binding domain superfamily/Winged helix DNA-binding domain"/>
    <property type="match status" value="1"/>
</dbReference>
<keyword evidence="6" id="KW-1185">Reference proteome</keyword>
<keyword evidence="3" id="KW-0804">Transcription</keyword>
<evidence type="ECO:0000256" key="1">
    <source>
        <dbReference type="ARBA" id="ARBA00023015"/>
    </source>
</evidence>
<dbReference type="InterPro" id="IPR011991">
    <property type="entry name" value="ArsR-like_HTH"/>
</dbReference>
<organism evidence="5 6">
    <name type="scientific">Nonomuraea typhae</name>
    <dbReference type="NCBI Taxonomy" id="2603600"/>
    <lineage>
        <taxon>Bacteria</taxon>
        <taxon>Bacillati</taxon>
        <taxon>Actinomycetota</taxon>
        <taxon>Actinomycetes</taxon>
        <taxon>Streptosporangiales</taxon>
        <taxon>Streptosporangiaceae</taxon>
        <taxon>Nonomuraea</taxon>
    </lineage>
</organism>